<comment type="subunit">
    <text evidence="9">Homodimer.</text>
</comment>
<dbReference type="NCBIfam" id="TIGR00400">
    <property type="entry name" value="mgtE"/>
    <property type="match status" value="1"/>
</dbReference>
<feature type="transmembrane region" description="Helical" evidence="9">
    <location>
        <begin position="428"/>
        <end position="452"/>
    </location>
</feature>
<keyword evidence="9" id="KW-1003">Cell membrane</keyword>
<evidence type="ECO:0000256" key="8">
    <source>
        <dbReference type="PROSITE-ProRule" id="PRU00703"/>
    </source>
</evidence>
<keyword evidence="9" id="KW-0479">Metal-binding</keyword>
<dbReference type="Pfam" id="PF01769">
    <property type="entry name" value="MgtE"/>
    <property type="match status" value="1"/>
</dbReference>
<dbReference type="PANTHER" id="PTHR43773">
    <property type="entry name" value="MAGNESIUM TRANSPORTER MGTE"/>
    <property type="match status" value="1"/>
</dbReference>
<evidence type="ECO:0000256" key="9">
    <source>
        <dbReference type="RuleBase" id="RU362011"/>
    </source>
</evidence>
<dbReference type="PROSITE" id="PS51371">
    <property type="entry name" value="CBS"/>
    <property type="match status" value="2"/>
</dbReference>
<dbReference type="Pfam" id="PF03448">
    <property type="entry name" value="MgtE_N"/>
    <property type="match status" value="1"/>
</dbReference>
<dbReference type="SMART" id="SM00116">
    <property type="entry name" value="CBS"/>
    <property type="match status" value="2"/>
</dbReference>
<dbReference type="InterPro" id="IPR006669">
    <property type="entry name" value="MgtE_transporter"/>
</dbReference>
<evidence type="ECO:0000256" key="4">
    <source>
        <dbReference type="ARBA" id="ARBA00022692"/>
    </source>
</evidence>
<dbReference type="InterPro" id="IPR036739">
    <property type="entry name" value="SLC41_membr_dom_sf"/>
</dbReference>
<evidence type="ECO:0000256" key="2">
    <source>
        <dbReference type="ARBA" id="ARBA00009749"/>
    </source>
</evidence>
<dbReference type="Pfam" id="PF00571">
    <property type="entry name" value="CBS"/>
    <property type="match status" value="2"/>
</dbReference>
<feature type="transmembrane region" description="Helical" evidence="9">
    <location>
        <begin position="363"/>
        <end position="384"/>
    </location>
</feature>
<feature type="domain" description="CBS" evidence="10">
    <location>
        <begin position="202"/>
        <end position="259"/>
    </location>
</feature>
<dbReference type="InterPro" id="IPR046342">
    <property type="entry name" value="CBS_dom_sf"/>
</dbReference>
<dbReference type="EMBL" id="JADIND010000201">
    <property type="protein sequence ID" value="MBO8431515.1"/>
    <property type="molecule type" value="Genomic_DNA"/>
</dbReference>
<keyword evidence="7 9" id="KW-0472">Membrane</keyword>
<evidence type="ECO:0000256" key="7">
    <source>
        <dbReference type="ARBA" id="ARBA00023136"/>
    </source>
</evidence>
<gene>
    <name evidence="11" type="primary">mgtE</name>
    <name evidence="11" type="ORF">IAC76_09025</name>
</gene>
<reference evidence="11" key="1">
    <citation type="submission" date="2020-10" db="EMBL/GenBank/DDBJ databases">
        <authorList>
            <person name="Gilroy R."/>
        </authorList>
    </citation>
    <scope>NUCLEOTIDE SEQUENCE</scope>
    <source>
        <strain evidence="11">10192</strain>
    </source>
</reference>
<keyword evidence="5 9" id="KW-0460">Magnesium</keyword>
<evidence type="ECO:0000256" key="1">
    <source>
        <dbReference type="ARBA" id="ARBA00004141"/>
    </source>
</evidence>
<feature type="transmembrane region" description="Helical" evidence="9">
    <location>
        <begin position="315"/>
        <end position="342"/>
    </location>
</feature>
<protein>
    <recommendedName>
        <fullName evidence="9">Magnesium transporter MgtE</fullName>
    </recommendedName>
</protein>
<feature type="transmembrane region" description="Helical" evidence="9">
    <location>
        <begin position="390"/>
        <end position="416"/>
    </location>
</feature>
<evidence type="ECO:0000259" key="10">
    <source>
        <dbReference type="PROSITE" id="PS51371"/>
    </source>
</evidence>
<dbReference type="SUPFAM" id="SSF158791">
    <property type="entry name" value="MgtE N-terminal domain-like"/>
    <property type="match status" value="1"/>
</dbReference>
<dbReference type="Gene3D" id="1.10.357.20">
    <property type="entry name" value="SLC41 divalent cation transporters, integral membrane domain"/>
    <property type="match status" value="1"/>
</dbReference>
<proteinExistence type="inferred from homology"/>
<dbReference type="AlphaFoldDB" id="A0A9D9DSY5"/>
<reference evidence="11" key="2">
    <citation type="journal article" date="2021" name="PeerJ">
        <title>Extensive microbial diversity within the chicken gut microbiome revealed by metagenomics and culture.</title>
        <authorList>
            <person name="Gilroy R."/>
            <person name="Ravi A."/>
            <person name="Getino M."/>
            <person name="Pursley I."/>
            <person name="Horton D.L."/>
            <person name="Alikhan N.F."/>
            <person name="Baker D."/>
            <person name="Gharbi K."/>
            <person name="Hall N."/>
            <person name="Watson M."/>
            <person name="Adriaenssens E.M."/>
            <person name="Foster-Nyarko E."/>
            <person name="Jarju S."/>
            <person name="Secka A."/>
            <person name="Antonio M."/>
            <person name="Oren A."/>
            <person name="Chaudhuri R.R."/>
            <person name="La Ragione R."/>
            <person name="Hildebrand F."/>
            <person name="Pallen M.J."/>
        </authorList>
    </citation>
    <scope>NUCLEOTIDE SEQUENCE</scope>
    <source>
        <strain evidence="11">10192</strain>
    </source>
</reference>
<keyword evidence="3 9" id="KW-0813">Transport</keyword>
<organism evidence="11 12">
    <name type="scientific">Candidatus Scatousia excrementipullorum</name>
    <dbReference type="NCBI Taxonomy" id="2840936"/>
    <lineage>
        <taxon>Bacteria</taxon>
        <taxon>Candidatus Scatousia</taxon>
    </lineage>
</organism>
<keyword evidence="6 9" id="KW-1133">Transmembrane helix</keyword>
<sequence>MINLENIIERIREIMDDETSEQLKEELNGYHVADLADIFQELKPDERLECFKLLDVEKAADLMEYLPPQIQVELLSDIDEELASKILTRLPHDAAADVLGDMEDDESETYLDRLPHKFSEEVRELLTYNEDTAGGIMNPVVLTVTLDMSVQDVLNHIRIKAEQDNMELYYVYVTDKQNHLLGVVSLRKLLTSPINQKVEDIMISDIVKLHVDDYSDFIIDEFMKYQYNALPVVDLYNRLKGMITWDDVHDLFEEETTEEIYQSSGISTEMVDEDEILSGNIINALRARTPWLFITLLGEFVAVNVANHFDHTLNALPIIAIFMPLLAGLGGNIGTQSITLMVRGLSTGQVTLSSAVHHIFREALIGMLIGGFFGVLVTLVTWGWQHNIELGIIVGVAMIINMTMATIIGTFTPFALKSLNVDPAVASGPVIATTIDVVGLAVYFYLVSVFLVRVMQ</sequence>
<dbReference type="SMART" id="SM00924">
    <property type="entry name" value="MgtE_N"/>
    <property type="match status" value="1"/>
</dbReference>
<dbReference type="PANTHER" id="PTHR43773:SF1">
    <property type="entry name" value="MAGNESIUM TRANSPORTER MGTE"/>
    <property type="match status" value="1"/>
</dbReference>
<comment type="similarity">
    <text evidence="2 9">Belongs to the SLC41A transporter family.</text>
</comment>
<dbReference type="InterPro" id="IPR006668">
    <property type="entry name" value="Mg_transptr_MgtE_intracell_dom"/>
</dbReference>
<dbReference type="GO" id="GO:0005886">
    <property type="term" value="C:plasma membrane"/>
    <property type="evidence" value="ECO:0007669"/>
    <property type="project" value="UniProtKB-SubCell"/>
</dbReference>
<dbReference type="InterPro" id="IPR006667">
    <property type="entry name" value="SLC41_membr_dom"/>
</dbReference>
<dbReference type="SUPFAM" id="SSF54631">
    <property type="entry name" value="CBS-domain pair"/>
    <property type="match status" value="1"/>
</dbReference>
<feature type="transmembrane region" description="Helical" evidence="9">
    <location>
        <begin position="291"/>
        <end position="309"/>
    </location>
</feature>
<dbReference type="Proteomes" id="UP000823632">
    <property type="component" value="Unassembled WGS sequence"/>
</dbReference>
<comment type="subcellular location">
    <subcellularLocation>
        <location evidence="9">Cell membrane</location>
        <topology evidence="9">Multi-pass membrane protein</topology>
    </subcellularLocation>
    <subcellularLocation>
        <location evidence="1">Membrane</location>
        <topology evidence="1">Multi-pass membrane protein</topology>
    </subcellularLocation>
</comment>
<dbReference type="Gene3D" id="1.25.60.10">
    <property type="entry name" value="MgtE N-terminal domain-like"/>
    <property type="match status" value="1"/>
</dbReference>
<keyword evidence="8" id="KW-0129">CBS domain</keyword>
<evidence type="ECO:0000313" key="11">
    <source>
        <dbReference type="EMBL" id="MBO8431515.1"/>
    </source>
</evidence>
<dbReference type="SUPFAM" id="SSF161093">
    <property type="entry name" value="MgtE membrane domain-like"/>
    <property type="match status" value="1"/>
</dbReference>
<evidence type="ECO:0000313" key="12">
    <source>
        <dbReference type="Proteomes" id="UP000823632"/>
    </source>
</evidence>
<dbReference type="Gene3D" id="3.10.580.10">
    <property type="entry name" value="CBS-domain"/>
    <property type="match status" value="1"/>
</dbReference>
<evidence type="ECO:0000256" key="6">
    <source>
        <dbReference type="ARBA" id="ARBA00022989"/>
    </source>
</evidence>
<evidence type="ECO:0000256" key="3">
    <source>
        <dbReference type="ARBA" id="ARBA00022448"/>
    </source>
</evidence>
<dbReference type="InterPro" id="IPR038076">
    <property type="entry name" value="MgtE_N_sf"/>
</dbReference>
<name>A0A9D9DSY5_9BACT</name>
<dbReference type="GO" id="GO:0015095">
    <property type="term" value="F:magnesium ion transmembrane transporter activity"/>
    <property type="evidence" value="ECO:0007669"/>
    <property type="project" value="UniProtKB-UniRule"/>
</dbReference>
<dbReference type="CDD" id="cd04606">
    <property type="entry name" value="CBS_pair_Mg_transporter"/>
    <property type="match status" value="1"/>
</dbReference>
<comment type="caution">
    <text evidence="11">The sequence shown here is derived from an EMBL/GenBank/DDBJ whole genome shotgun (WGS) entry which is preliminary data.</text>
</comment>
<dbReference type="GO" id="GO:0046872">
    <property type="term" value="F:metal ion binding"/>
    <property type="evidence" value="ECO:0007669"/>
    <property type="project" value="UniProtKB-KW"/>
</dbReference>
<accession>A0A9D9DSY5</accession>
<feature type="domain" description="CBS" evidence="10">
    <location>
        <begin position="137"/>
        <end position="201"/>
    </location>
</feature>
<keyword evidence="4 9" id="KW-0812">Transmembrane</keyword>
<comment type="function">
    <text evidence="9">Acts as a magnesium transporter.</text>
</comment>
<dbReference type="InterPro" id="IPR000644">
    <property type="entry name" value="CBS_dom"/>
</dbReference>
<evidence type="ECO:0000256" key="5">
    <source>
        <dbReference type="ARBA" id="ARBA00022842"/>
    </source>
</evidence>